<feature type="compositionally biased region" description="Gly residues" evidence="1">
    <location>
        <begin position="64"/>
        <end position="74"/>
    </location>
</feature>
<reference evidence="3" key="1">
    <citation type="submission" date="2023-03" db="EMBL/GenBank/DDBJ databases">
        <title>Actinorhabdospora filicis NBRC 111898.</title>
        <authorList>
            <person name="Ichikawa N."/>
            <person name="Sato H."/>
            <person name="Tonouchi N."/>
        </authorList>
    </citation>
    <scope>NUCLEOTIDE SEQUENCE</scope>
    <source>
        <strain evidence="3">NBRC 111898</strain>
    </source>
</reference>
<evidence type="ECO:0000256" key="1">
    <source>
        <dbReference type="SAM" id="MobiDB-lite"/>
    </source>
</evidence>
<comment type="caution">
    <text evidence="3">The sequence shown here is derived from an EMBL/GenBank/DDBJ whole genome shotgun (WGS) entry which is preliminary data.</text>
</comment>
<dbReference type="Proteomes" id="UP001165079">
    <property type="component" value="Unassembled WGS sequence"/>
</dbReference>
<sequence>MGDLLGPLFLGGMAVLVITLMIVFRPRPRTVRRQGDHDGLNAYDSWSGAPGQNWSSGSADCGSDSGGGGGDSSC</sequence>
<feature type="region of interest" description="Disordered" evidence="1">
    <location>
        <begin position="31"/>
        <end position="74"/>
    </location>
</feature>
<accession>A0A9W6W7W3</accession>
<keyword evidence="4" id="KW-1185">Reference proteome</keyword>
<organism evidence="3 4">
    <name type="scientific">Actinorhabdospora filicis</name>
    <dbReference type="NCBI Taxonomy" id="1785913"/>
    <lineage>
        <taxon>Bacteria</taxon>
        <taxon>Bacillati</taxon>
        <taxon>Actinomycetota</taxon>
        <taxon>Actinomycetes</taxon>
        <taxon>Micromonosporales</taxon>
        <taxon>Micromonosporaceae</taxon>
        <taxon>Actinorhabdospora</taxon>
    </lineage>
</organism>
<proteinExistence type="predicted"/>
<evidence type="ECO:0000313" key="3">
    <source>
        <dbReference type="EMBL" id="GLZ76343.1"/>
    </source>
</evidence>
<keyword evidence="2" id="KW-0812">Transmembrane</keyword>
<evidence type="ECO:0000256" key="2">
    <source>
        <dbReference type="SAM" id="Phobius"/>
    </source>
</evidence>
<dbReference type="EMBL" id="BSTX01000001">
    <property type="protein sequence ID" value="GLZ76343.1"/>
    <property type="molecule type" value="Genomic_DNA"/>
</dbReference>
<name>A0A9W6W7W3_9ACTN</name>
<keyword evidence="2" id="KW-1133">Transmembrane helix</keyword>
<gene>
    <name evidence="3" type="ORF">Afil01_11500</name>
</gene>
<keyword evidence="2" id="KW-0472">Membrane</keyword>
<feature type="transmembrane region" description="Helical" evidence="2">
    <location>
        <begin position="6"/>
        <end position="24"/>
    </location>
</feature>
<dbReference type="AlphaFoldDB" id="A0A9W6W7W3"/>
<protein>
    <submittedName>
        <fullName evidence="3">Uncharacterized protein</fullName>
    </submittedName>
</protein>
<evidence type="ECO:0000313" key="4">
    <source>
        <dbReference type="Proteomes" id="UP001165079"/>
    </source>
</evidence>